<dbReference type="InterPro" id="IPR050951">
    <property type="entry name" value="Retrovirus_Pol_polyprotein"/>
</dbReference>
<keyword evidence="3" id="KW-1185">Reference proteome</keyword>
<evidence type="ECO:0000256" key="1">
    <source>
        <dbReference type="SAM" id="MobiDB-lite"/>
    </source>
</evidence>
<organism evidence="2 3">
    <name type="scientific">Popillia japonica</name>
    <name type="common">Japanese beetle</name>
    <dbReference type="NCBI Taxonomy" id="7064"/>
    <lineage>
        <taxon>Eukaryota</taxon>
        <taxon>Metazoa</taxon>
        <taxon>Ecdysozoa</taxon>
        <taxon>Arthropoda</taxon>
        <taxon>Hexapoda</taxon>
        <taxon>Insecta</taxon>
        <taxon>Pterygota</taxon>
        <taxon>Neoptera</taxon>
        <taxon>Endopterygota</taxon>
        <taxon>Coleoptera</taxon>
        <taxon>Polyphaga</taxon>
        <taxon>Scarabaeiformia</taxon>
        <taxon>Scarabaeidae</taxon>
        <taxon>Rutelinae</taxon>
        <taxon>Popillia</taxon>
    </lineage>
</organism>
<comment type="caution">
    <text evidence="2">The sequence shown here is derived from an EMBL/GenBank/DDBJ whole genome shotgun (WGS) entry which is preliminary data.</text>
</comment>
<feature type="region of interest" description="Disordered" evidence="1">
    <location>
        <begin position="188"/>
        <end position="211"/>
    </location>
</feature>
<dbReference type="PANTHER" id="PTHR37984:SF13">
    <property type="entry name" value="RIBONUCLEASE H"/>
    <property type="match status" value="1"/>
</dbReference>
<dbReference type="PANTHER" id="PTHR37984">
    <property type="entry name" value="PROTEIN CBG26694"/>
    <property type="match status" value="1"/>
</dbReference>
<feature type="compositionally biased region" description="Acidic residues" evidence="1">
    <location>
        <begin position="192"/>
        <end position="203"/>
    </location>
</feature>
<sequence>MGDLCSPLKPEEKTYEELVEIVQEHLQPAPSVISERHKFRLRRQEKGESVTQYVVVSRNLAKSCEFKETLDDNLRDQFVSGLHNEVIKQRLFSEKKLNCVSAYNLARDMEGQNGEGNQRLLPSLWKKKSSEQSVFLPKFCMRLLCCSKLGPRRRITASKTKKFLEVSRDVDEGIVTIDDDILKSVTSNSEIAADDDDEEDDSDEPVRKPTNEDMIKAFQTIRHEVQYLEDVPEIITSSTVFLFNYRIASHCTTNSSPAFLMFGRNLKTRLDLIRPHHHNIIQNKQQTQMEQCKGGP</sequence>
<evidence type="ECO:0000313" key="2">
    <source>
        <dbReference type="EMBL" id="KAK9687808.1"/>
    </source>
</evidence>
<gene>
    <name evidence="2" type="ORF">QE152_g35982</name>
</gene>
<dbReference type="Proteomes" id="UP001458880">
    <property type="component" value="Unassembled WGS sequence"/>
</dbReference>
<protein>
    <recommendedName>
        <fullName evidence="4">Retrotransposon gag domain-containing protein</fullName>
    </recommendedName>
</protein>
<dbReference type="AlphaFoldDB" id="A0AAW1IDR7"/>
<proteinExistence type="predicted"/>
<evidence type="ECO:0000313" key="3">
    <source>
        <dbReference type="Proteomes" id="UP001458880"/>
    </source>
</evidence>
<dbReference type="EMBL" id="JASPKY010000621">
    <property type="protein sequence ID" value="KAK9687808.1"/>
    <property type="molecule type" value="Genomic_DNA"/>
</dbReference>
<reference evidence="2 3" key="1">
    <citation type="journal article" date="2024" name="BMC Genomics">
        <title>De novo assembly and annotation of Popillia japonica's genome with initial clues to its potential as an invasive pest.</title>
        <authorList>
            <person name="Cucini C."/>
            <person name="Boschi S."/>
            <person name="Funari R."/>
            <person name="Cardaioli E."/>
            <person name="Iannotti N."/>
            <person name="Marturano G."/>
            <person name="Paoli F."/>
            <person name="Bruttini M."/>
            <person name="Carapelli A."/>
            <person name="Frati F."/>
            <person name="Nardi F."/>
        </authorList>
    </citation>
    <scope>NUCLEOTIDE SEQUENCE [LARGE SCALE GENOMIC DNA]</scope>
    <source>
        <strain evidence="2">DMR45628</strain>
    </source>
</reference>
<name>A0AAW1IDR7_POPJA</name>
<accession>A0AAW1IDR7</accession>
<evidence type="ECO:0008006" key="4">
    <source>
        <dbReference type="Google" id="ProtNLM"/>
    </source>
</evidence>